<protein>
    <recommendedName>
        <fullName evidence="2">RloB domain-containing protein</fullName>
    </recommendedName>
</protein>
<comment type="caution">
    <text evidence="1">The sequence shown here is derived from an EMBL/GenBank/DDBJ whole genome shotgun (WGS) entry which is preliminary data.</text>
</comment>
<accession>A0A5J4S1C0</accession>
<name>A0A5J4S1C0_9ZZZZ</name>
<proteinExistence type="predicted"/>
<reference evidence="1" key="1">
    <citation type="submission" date="2019-03" db="EMBL/GenBank/DDBJ databases">
        <title>Single cell metagenomics reveals metabolic interactions within the superorganism composed of flagellate Streblomastix strix and complex community of Bacteroidetes bacteria on its surface.</title>
        <authorList>
            <person name="Treitli S.C."/>
            <person name="Kolisko M."/>
            <person name="Husnik F."/>
            <person name="Keeling P."/>
            <person name="Hampl V."/>
        </authorList>
    </citation>
    <scope>NUCLEOTIDE SEQUENCE</scope>
    <source>
        <strain evidence="1">STM</strain>
    </source>
</reference>
<evidence type="ECO:0000313" key="1">
    <source>
        <dbReference type="EMBL" id="KAA6339285.1"/>
    </source>
</evidence>
<organism evidence="1">
    <name type="scientific">termite gut metagenome</name>
    <dbReference type="NCBI Taxonomy" id="433724"/>
    <lineage>
        <taxon>unclassified sequences</taxon>
        <taxon>metagenomes</taxon>
        <taxon>organismal metagenomes</taxon>
    </lineage>
</organism>
<sequence length="223" mass="26819">MRENKRIPPRGKQFAFVVDGECEYWYIQMLKRNEQRSVNIGLEPKIPQKKELSEQYDKVMELAHDYDKVFWIVDFDVIIRETRAAKKGAITLLHKFEEYYNKLTGTGKKYKNVEIIINNPCLEYWYLLHFETTHKYFESCDNLVQHLRKHLINYEKTRKFYTKENNDIYLQLKPHLNQAISNAEKLGEFNFDNPQQGMSEMHKFFNEEGIEKILLKVRIKIAT</sequence>
<gene>
    <name evidence="1" type="ORF">EZS27_012778</name>
</gene>
<evidence type="ECO:0008006" key="2">
    <source>
        <dbReference type="Google" id="ProtNLM"/>
    </source>
</evidence>
<dbReference type="InterPro" id="IPR025591">
    <property type="entry name" value="RloB"/>
</dbReference>
<dbReference type="Pfam" id="PF13707">
    <property type="entry name" value="RloB"/>
    <property type="match status" value="1"/>
</dbReference>
<dbReference type="AlphaFoldDB" id="A0A5J4S1C0"/>
<dbReference type="EMBL" id="SNRY01000549">
    <property type="protein sequence ID" value="KAA6339285.1"/>
    <property type="molecule type" value="Genomic_DNA"/>
</dbReference>